<reference evidence="2 3" key="1">
    <citation type="submission" date="2024-04" db="EMBL/GenBank/DDBJ databases">
        <title>Tritrichomonas musculus Genome.</title>
        <authorList>
            <person name="Alves-Ferreira E."/>
            <person name="Grigg M."/>
            <person name="Lorenzi H."/>
            <person name="Galac M."/>
        </authorList>
    </citation>
    <scope>NUCLEOTIDE SEQUENCE [LARGE SCALE GENOMIC DNA]</scope>
    <source>
        <strain evidence="2 3">EAF2021</strain>
    </source>
</reference>
<protein>
    <submittedName>
        <fullName evidence="2">Uncharacterized protein</fullName>
    </submittedName>
</protein>
<evidence type="ECO:0000313" key="2">
    <source>
        <dbReference type="EMBL" id="KAK8887265.1"/>
    </source>
</evidence>
<accession>A0ABR2K816</accession>
<organism evidence="2 3">
    <name type="scientific">Tritrichomonas musculus</name>
    <dbReference type="NCBI Taxonomy" id="1915356"/>
    <lineage>
        <taxon>Eukaryota</taxon>
        <taxon>Metamonada</taxon>
        <taxon>Parabasalia</taxon>
        <taxon>Tritrichomonadida</taxon>
        <taxon>Tritrichomonadidae</taxon>
        <taxon>Tritrichomonas</taxon>
    </lineage>
</organism>
<evidence type="ECO:0000256" key="1">
    <source>
        <dbReference type="SAM" id="Coils"/>
    </source>
</evidence>
<keyword evidence="3" id="KW-1185">Reference proteome</keyword>
<gene>
    <name evidence="2" type="ORF">M9Y10_038303</name>
</gene>
<comment type="caution">
    <text evidence="2">The sequence shown here is derived from an EMBL/GenBank/DDBJ whole genome shotgun (WGS) entry which is preliminary data.</text>
</comment>
<evidence type="ECO:0000313" key="3">
    <source>
        <dbReference type="Proteomes" id="UP001470230"/>
    </source>
</evidence>
<keyword evidence="1" id="KW-0175">Coiled coil</keyword>
<dbReference type="Proteomes" id="UP001470230">
    <property type="component" value="Unassembled WGS sequence"/>
</dbReference>
<proteinExistence type="predicted"/>
<feature type="coiled-coil region" evidence="1">
    <location>
        <begin position="276"/>
        <end position="305"/>
    </location>
</feature>
<dbReference type="EMBL" id="JAPFFF010000006">
    <property type="protein sequence ID" value="KAK8887265.1"/>
    <property type="molecule type" value="Genomic_DNA"/>
</dbReference>
<name>A0ABR2K816_9EUKA</name>
<sequence length="322" mass="38279">MLKQSDFPHEKVTESIGNERYIDDLDDLIPKREYTRDDPDFKRYFTPSAFDPPKEHIIKPISDEYLNHLNSCARTERFKNEPKVEHRSSQRFYSKPKIRAIPKSQLSKSNYVITTPLDDLQNRRKLANYMEKSENQTSYYWNPEYKEPPIIKKNTYEGPQSHPKKPRKNTAYIDRKETRSVRLRNQAVKQKLAVINERQYQKEMEDKMYFDHSMKVNKEMTPYINFVNSLEKIPPGGVEKKLKDARKAERKNANGLKESISIAKEAPLISLREAVFVELKSELNKMTKEEKEEKEKIEKEKYENRGKYKAKCFELWNPDLNC</sequence>